<keyword evidence="4" id="KW-1185">Reference proteome</keyword>
<accession>A0A399EXU2</accession>
<name>A0A399EXU2_9DEIN</name>
<organism evidence="3 4">
    <name type="scientific">Calidithermus terrae</name>
    <dbReference type="NCBI Taxonomy" id="1408545"/>
    <lineage>
        <taxon>Bacteria</taxon>
        <taxon>Thermotogati</taxon>
        <taxon>Deinococcota</taxon>
        <taxon>Deinococci</taxon>
        <taxon>Thermales</taxon>
        <taxon>Thermaceae</taxon>
        <taxon>Calidithermus</taxon>
    </lineage>
</organism>
<dbReference type="AlphaFoldDB" id="A0A399EXU2"/>
<dbReference type="EMBL" id="QXDL01000039">
    <property type="protein sequence ID" value="RIH87091.1"/>
    <property type="molecule type" value="Genomic_DNA"/>
</dbReference>
<dbReference type="RefSeq" id="WP_147372575.1">
    <property type="nucleotide sequence ID" value="NZ_QXDL01000039.1"/>
</dbReference>
<evidence type="ECO:0000313" key="3">
    <source>
        <dbReference type="EMBL" id="RIH87091.1"/>
    </source>
</evidence>
<keyword evidence="1" id="KW-0812">Transmembrane</keyword>
<feature type="chain" id="PRO_5017449321" description="Outer membrane protein beta-barrel domain-containing protein" evidence="2">
    <location>
        <begin position="23"/>
        <end position="188"/>
    </location>
</feature>
<keyword evidence="2" id="KW-0732">Signal</keyword>
<gene>
    <name evidence="3" type="ORF">Mterra_01273</name>
</gene>
<evidence type="ECO:0008006" key="5">
    <source>
        <dbReference type="Google" id="ProtNLM"/>
    </source>
</evidence>
<feature type="transmembrane region" description="Helical" evidence="1">
    <location>
        <begin position="132"/>
        <end position="155"/>
    </location>
</feature>
<comment type="caution">
    <text evidence="3">The sequence shown here is derived from an EMBL/GenBank/DDBJ whole genome shotgun (WGS) entry which is preliminary data.</text>
</comment>
<sequence length="188" mass="18509">MRLKRLLLVAGMVLGVSSASLAADALDPARANFGVSFGFSGGVGAGIVAGGSLNNLMYLAPGVNLGARAELAMLFSNPTVGSLAVSPVATFAIANGGLYFGPTIALGFGGATPSVGFGLLTGVELDLSEAMMLYGSLALGLGNALTGTAALGLDFDISGPLSAFGEIHTTFAGNVGAFGLGVGLAYRF</sequence>
<protein>
    <recommendedName>
        <fullName evidence="5">Outer membrane protein beta-barrel domain-containing protein</fullName>
    </recommendedName>
</protein>
<keyword evidence="1" id="KW-1133">Transmembrane helix</keyword>
<feature type="transmembrane region" description="Helical" evidence="1">
    <location>
        <begin position="99"/>
        <end position="120"/>
    </location>
</feature>
<keyword evidence="1" id="KW-0472">Membrane</keyword>
<evidence type="ECO:0000256" key="1">
    <source>
        <dbReference type="SAM" id="Phobius"/>
    </source>
</evidence>
<proteinExistence type="predicted"/>
<dbReference type="Proteomes" id="UP000265715">
    <property type="component" value="Unassembled WGS sequence"/>
</dbReference>
<feature type="signal peptide" evidence="2">
    <location>
        <begin position="1"/>
        <end position="22"/>
    </location>
</feature>
<reference evidence="3 4" key="1">
    <citation type="submission" date="2018-08" db="EMBL/GenBank/DDBJ databases">
        <title>Meiothermus terrae DSM 26712 genome sequencing project.</title>
        <authorList>
            <person name="Da Costa M.S."/>
            <person name="Albuquerque L."/>
            <person name="Raposo P."/>
            <person name="Froufe H.J.C."/>
            <person name="Barroso C.S."/>
            <person name="Egas C."/>
        </authorList>
    </citation>
    <scope>NUCLEOTIDE SEQUENCE [LARGE SCALE GENOMIC DNA]</scope>
    <source>
        <strain evidence="3 4">DSM 26712</strain>
    </source>
</reference>
<feature type="transmembrane region" description="Helical" evidence="1">
    <location>
        <begin position="38"/>
        <end position="59"/>
    </location>
</feature>
<feature type="transmembrane region" description="Helical" evidence="1">
    <location>
        <begin position="71"/>
        <end position="93"/>
    </location>
</feature>
<feature type="transmembrane region" description="Helical" evidence="1">
    <location>
        <begin position="167"/>
        <end position="186"/>
    </location>
</feature>
<evidence type="ECO:0000313" key="4">
    <source>
        <dbReference type="Proteomes" id="UP000265715"/>
    </source>
</evidence>
<evidence type="ECO:0000256" key="2">
    <source>
        <dbReference type="SAM" id="SignalP"/>
    </source>
</evidence>
<dbReference type="OrthoDB" id="9965840at2"/>